<accession>A0A2B4RTY0</accession>
<dbReference type="AlphaFoldDB" id="A0A2B4RTY0"/>
<keyword evidence="1" id="KW-0677">Repeat</keyword>
<evidence type="ECO:0008006" key="6">
    <source>
        <dbReference type="Google" id="ProtNLM"/>
    </source>
</evidence>
<dbReference type="InterPro" id="IPR036770">
    <property type="entry name" value="Ankyrin_rpt-contain_sf"/>
</dbReference>
<dbReference type="InterPro" id="IPR024862">
    <property type="entry name" value="TRPV"/>
</dbReference>
<dbReference type="GO" id="GO:0098703">
    <property type="term" value="P:calcium ion import across plasma membrane"/>
    <property type="evidence" value="ECO:0007669"/>
    <property type="project" value="TreeGrafter"/>
</dbReference>
<feature type="transmembrane region" description="Helical" evidence="3">
    <location>
        <begin position="352"/>
        <end position="377"/>
    </location>
</feature>
<evidence type="ECO:0000313" key="5">
    <source>
        <dbReference type="Proteomes" id="UP000225706"/>
    </source>
</evidence>
<evidence type="ECO:0000256" key="2">
    <source>
        <dbReference type="SAM" id="MobiDB-lite"/>
    </source>
</evidence>
<dbReference type="PANTHER" id="PTHR10582:SF2">
    <property type="entry name" value="INACTIVE"/>
    <property type="match status" value="1"/>
</dbReference>
<keyword evidence="3" id="KW-0812">Transmembrane</keyword>
<evidence type="ECO:0000256" key="3">
    <source>
        <dbReference type="SAM" id="Phobius"/>
    </source>
</evidence>
<evidence type="ECO:0000313" key="4">
    <source>
        <dbReference type="EMBL" id="PFX19705.1"/>
    </source>
</evidence>
<sequence>MSKENLFEPGDEENRDNDREPHSENYFKGDFVDWEFARSREFWIKNEGLSWNGALDLVRVEVLIKNYKDNVKLDSEDSALVMLKRWLASKQYRDAPDKLPGLEKLINRFLEILLDSELNVENRYEVYKDEEDKTKRTLLHYAAELGFLQVTKTLVKKCPGLLAVKTELQLVPEKKSAMLPVELAVNAESDEVAAYMIRTMWHDRVKNLLSWRPEDRSVPLPSIFSFKSLIENPKMKETVVAALDQMVNPHWPYLPKRKDKYVSQEEKEGIEGVWKTIPEDPFNYYFHYAILDGDEGGRPPKVMLSEGHTESDNKYFNQRDKSCLNMIAKSNNKEALQHPVVRMLVKTKWKSYGHFFLSLQTVLYAIFLLFLSFSLLYGSTKPDPTQYMGAADLWCGFCEIVTLLMAVFYMCEELNQLTIERYSYFSGWMTLFDWLGLLLVLCIIPLRFTGNKAQWTVASLAVLFNFMRIFKFSCVTREFKQITTAGAATAIVVDEAWGDWLSMLLMLVYMGTVLVILLNILIAQMSTTYIQAKKVARLEYDVDRILQLSRMERFPFLNLRVKYYKEGQWISEKKLAEELLEYSEDRNSWESGEEKLNAIRHMMRKMVKQMRQERG</sequence>
<feature type="transmembrane region" description="Helical" evidence="3">
    <location>
        <begin position="389"/>
        <end position="410"/>
    </location>
</feature>
<dbReference type="Proteomes" id="UP000225706">
    <property type="component" value="Unassembled WGS sequence"/>
</dbReference>
<reference evidence="5" key="1">
    <citation type="journal article" date="2017" name="bioRxiv">
        <title>Comparative analysis of the genomes of Stylophora pistillata and Acropora digitifera provides evidence for extensive differences between species of corals.</title>
        <authorList>
            <person name="Voolstra C.R."/>
            <person name="Li Y."/>
            <person name="Liew Y.J."/>
            <person name="Baumgarten S."/>
            <person name="Zoccola D."/>
            <person name="Flot J.-F."/>
            <person name="Tambutte S."/>
            <person name="Allemand D."/>
            <person name="Aranda M."/>
        </authorList>
    </citation>
    <scope>NUCLEOTIDE SEQUENCE [LARGE SCALE GENOMIC DNA]</scope>
</reference>
<organism evidence="4 5">
    <name type="scientific">Stylophora pistillata</name>
    <name type="common">Smooth cauliflower coral</name>
    <dbReference type="NCBI Taxonomy" id="50429"/>
    <lineage>
        <taxon>Eukaryota</taxon>
        <taxon>Metazoa</taxon>
        <taxon>Cnidaria</taxon>
        <taxon>Anthozoa</taxon>
        <taxon>Hexacorallia</taxon>
        <taxon>Scleractinia</taxon>
        <taxon>Astrocoeniina</taxon>
        <taxon>Pocilloporidae</taxon>
        <taxon>Stylophora</taxon>
    </lineage>
</organism>
<keyword evidence="5" id="KW-1185">Reference proteome</keyword>
<feature type="transmembrane region" description="Helical" evidence="3">
    <location>
        <begin position="504"/>
        <end position="523"/>
    </location>
</feature>
<name>A0A2B4RTY0_STYPI</name>
<feature type="transmembrane region" description="Helical" evidence="3">
    <location>
        <begin position="422"/>
        <end position="446"/>
    </location>
</feature>
<keyword evidence="3" id="KW-1133">Transmembrane helix</keyword>
<dbReference type="EMBL" id="LSMT01000347">
    <property type="protein sequence ID" value="PFX19705.1"/>
    <property type="molecule type" value="Genomic_DNA"/>
</dbReference>
<dbReference type="GO" id="GO:0005886">
    <property type="term" value="C:plasma membrane"/>
    <property type="evidence" value="ECO:0007669"/>
    <property type="project" value="TreeGrafter"/>
</dbReference>
<dbReference type="PANTHER" id="PTHR10582">
    <property type="entry name" value="TRANSIENT RECEPTOR POTENTIAL ION CHANNEL PROTEIN"/>
    <property type="match status" value="1"/>
</dbReference>
<evidence type="ECO:0000256" key="1">
    <source>
        <dbReference type="ARBA" id="ARBA00022737"/>
    </source>
</evidence>
<dbReference type="OrthoDB" id="6108356at2759"/>
<comment type="caution">
    <text evidence="4">The sequence shown here is derived from an EMBL/GenBank/DDBJ whole genome shotgun (WGS) entry which is preliminary data.</text>
</comment>
<keyword evidence="3" id="KW-0472">Membrane</keyword>
<proteinExistence type="predicted"/>
<protein>
    <recommendedName>
        <fullName evidence="6">Transient receptor potential cation channel subfamily V member 4</fullName>
    </recommendedName>
</protein>
<dbReference type="Gene3D" id="1.25.40.20">
    <property type="entry name" value="Ankyrin repeat-containing domain"/>
    <property type="match status" value="1"/>
</dbReference>
<dbReference type="SUPFAM" id="SSF48403">
    <property type="entry name" value="Ankyrin repeat"/>
    <property type="match status" value="1"/>
</dbReference>
<feature type="region of interest" description="Disordered" evidence="2">
    <location>
        <begin position="1"/>
        <end position="23"/>
    </location>
</feature>
<gene>
    <name evidence="4" type="ORF">AWC38_SpisGene15854</name>
</gene>
<dbReference type="GO" id="GO:0005262">
    <property type="term" value="F:calcium channel activity"/>
    <property type="evidence" value="ECO:0007669"/>
    <property type="project" value="TreeGrafter"/>
</dbReference>